<dbReference type="InterPro" id="IPR001279">
    <property type="entry name" value="Metallo-B-lactamas"/>
</dbReference>
<organism evidence="2 3">
    <name type="scientific">Klebsiella electrica</name>
    <dbReference type="NCBI Taxonomy" id="1259973"/>
    <lineage>
        <taxon>Bacteria</taxon>
        <taxon>Pseudomonadati</taxon>
        <taxon>Pseudomonadota</taxon>
        <taxon>Gammaproteobacteria</taxon>
        <taxon>Enterobacterales</taxon>
        <taxon>Enterobacteriaceae</taxon>
        <taxon>Klebsiella/Raoultella group</taxon>
        <taxon>Klebsiella</taxon>
    </lineage>
</organism>
<keyword evidence="3" id="KW-1185">Reference proteome</keyword>
<dbReference type="GO" id="GO:0016740">
    <property type="term" value="F:transferase activity"/>
    <property type="evidence" value="ECO:0007669"/>
    <property type="project" value="TreeGrafter"/>
</dbReference>
<evidence type="ECO:0000313" key="3">
    <source>
        <dbReference type="Proteomes" id="UP001210130"/>
    </source>
</evidence>
<evidence type="ECO:0000313" key="2">
    <source>
        <dbReference type="EMBL" id="WBW59297.1"/>
    </source>
</evidence>
<dbReference type="InterPro" id="IPR036866">
    <property type="entry name" value="RibonucZ/Hydroxyglut_hydro"/>
</dbReference>
<dbReference type="Pfam" id="PF00753">
    <property type="entry name" value="Lactamase_B"/>
    <property type="match status" value="1"/>
</dbReference>
<dbReference type="AlphaFoldDB" id="A0AAJ5QPS3"/>
<dbReference type="InterPro" id="IPR041712">
    <property type="entry name" value="DHPS-like_MBL-fold"/>
</dbReference>
<gene>
    <name evidence="2" type="ORF">OR613_14715</name>
</gene>
<sequence length="281" mass="31273">MKLTVLVDNNTFIDRYLIGEPGVSYLIECDGKKILFDTGYSDVFIKNAQILNIDLLDLDSIVFSHGHNDHTWGLNHLIQYYDRATNPPAKKIQLICHPDALIPKYYNAKPIGINFMLEKNHYFFTKICSATPVNITKNIIFLGQIPRNNNFEATESIGHTLDHCGDISDDFVLDDSALVVKTKKGIVVITGCSHAGISNIIEYAKLVSGETHIVSVIGGFHLQNADKNTLSKTGEYFQELSADSLYPCHCTDLAAKINLASYVKINEVGVGLRLHFPVTEE</sequence>
<dbReference type="SMART" id="SM00849">
    <property type="entry name" value="Lactamase_B"/>
    <property type="match status" value="1"/>
</dbReference>
<reference evidence="2 3" key="1">
    <citation type="journal article" date="2023" name="Microbiol. Resour. Announc.">
        <title>Complete Genome Sequence of the First Colistin-Resistant Raoultella electrica Strain.</title>
        <authorList>
            <person name="Aldeia C."/>
            <person name="Campos-Madueno E.I."/>
            <person name="Sendi P."/>
            <person name="Endimiani A."/>
        </authorList>
    </citation>
    <scope>NUCLEOTIDE SEQUENCE [LARGE SCALE GENOMIC DNA]</scope>
    <source>
        <strain evidence="2 3">S2-IND-01-C</strain>
    </source>
</reference>
<dbReference type="PANTHER" id="PTHR13754">
    <property type="entry name" value="METALLO-BETA-LACTAMASE SUPERFAMILY PROTEIN"/>
    <property type="match status" value="1"/>
</dbReference>
<dbReference type="CDD" id="cd07713">
    <property type="entry name" value="DHPS-like_MBL-fold"/>
    <property type="match status" value="1"/>
</dbReference>
<dbReference type="PANTHER" id="PTHR13754:SF18">
    <property type="entry name" value="7,8-DIHYDROPTERIN-6-METHYL-4-(BETA-D-RIBOFURANOSYL)-AMINOBENZENE-5'-PHOSPHATE SYNTHASE"/>
    <property type="match status" value="1"/>
</dbReference>
<dbReference type="InterPro" id="IPR052926">
    <property type="entry name" value="Metallo-beta-lactamase_dom"/>
</dbReference>
<name>A0AAJ5QPS3_9ENTR</name>
<dbReference type="SUPFAM" id="SSF56281">
    <property type="entry name" value="Metallo-hydrolase/oxidoreductase"/>
    <property type="match status" value="1"/>
</dbReference>
<feature type="domain" description="Metallo-beta-lactamase" evidence="1">
    <location>
        <begin position="21"/>
        <end position="249"/>
    </location>
</feature>
<accession>A0AAJ5QPS3</accession>
<dbReference type="EMBL" id="CP112887">
    <property type="protein sequence ID" value="WBW59297.1"/>
    <property type="molecule type" value="Genomic_DNA"/>
</dbReference>
<protein>
    <submittedName>
        <fullName evidence="2">MBL fold metallo-hydrolase</fullName>
    </submittedName>
</protein>
<dbReference type="Gene3D" id="3.60.15.10">
    <property type="entry name" value="Ribonuclease Z/Hydroxyacylglutathione hydrolase-like"/>
    <property type="match status" value="1"/>
</dbReference>
<dbReference type="RefSeq" id="WP_131050067.1">
    <property type="nucleotide sequence ID" value="NZ_CP112887.1"/>
</dbReference>
<dbReference type="Proteomes" id="UP001210130">
    <property type="component" value="Chromosome"/>
</dbReference>
<proteinExistence type="predicted"/>
<evidence type="ECO:0000259" key="1">
    <source>
        <dbReference type="SMART" id="SM00849"/>
    </source>
</evidence>